<reference evidence="1" key="1">
    <citation type="journal article" date="2021" name="Proc. Natl. Acad. Sci. U.S.A.">
        <title>A Catalog of Tens of Thousands of Viruses from Human Metagenomes Reveals Hidden Associations with Chronic Diseases.</title>
        <authorList>
            <person name="Tisza M.J."/>
            <person name="Buck C.B."/>
        </authorList>
    </citation>
    <scope>NUCLEOTIDE SEQUENCE</scope>
    <source>
        <strain evidence="1">CtSGm32</strain>
    </source>
</reference>
<organism evidence="1">
    <name type="scientific">Myoviridae sp. ctSGm32</name>
    <dbReference type="NCBI Taxonomy" id="2826653"/>
    <lineage>
        <taxon>Viruses</taxon>
        <taxon>Duplodnaviria</taxon>
        <taxon>Heunggongvirae</taxon>
        <taxon>Uroviricota</taxon>
        <taxon>Caudoviricetes</taxon>
    </lineage>
</organism>
<name>A0A8S5NNN4_9CAUD</name>
<proteinExistence type="predicted"/>
<evidence type="ECO:0000313" key="1">
    <source>
        <dbReference type="EMBL" id="DAD95972.1"/>
    </source>
</evidence>
<protein>
    <submittedName>
        <fullName evidence="1">Replisome organizer</fullName>
    </submittedName>
</protein>
<sequence>MEGWIRLHRKIQEHWLWSKKRKFSPFEAWISLLFKANYKDTKILLNGKIIPIKKGSFITSELKLAEEWSWNRKTVKAFLSTLQNEGMIKKSSTTKWTSVSIEKWALYQFEGQQNGQQNGQQKDNRTDTEKEYNNNLFILLLNKYKQNSPGSYAEKIKRIGEIKNSKEFASLDSNTQNNLFCKLMSMKI</sequence>
<accession>A0A8S5NNN4</accession>
<dbReference type="EMBL" id="BK015207">
    <property type="protein sequence ID" value="DAD95972.1"/>
    <property type="molecule type" value="Genomic_DNA"/>
</dbReference>